<comment type="caution">
    <text evidence="1">The sequence shown here is derived from an EMBL/GenBank/DDBJ whole genome shotgun (WGS) entry which is preliminary data.</text>
</comment>
<dbReference type="Pfam" id="PF04359">
    <property type="entry name" value="DUF493"/>
    <property type="match status" value="1"/>
</dbReference>
<dbReference type="AlphaFoldDB" id="A0A4V2JQJ0"/>
<gene>
    <name evidence="1" type="ORF">DU473_04005</name>
</gene>
<organism evidence="1 2">
    <name type="scientific">Campylobacter novaezeelandiae</name>
    <dbReference type="NCBI Taxonomy" id="2267891"/>
    <lineage>
        <taxon>Bacteria</taxon>
        <taxon>Pseudomonadati</taxon>
        <taxon>Campylobacterota</taxon>
        <taxon>Epsilonproteobacteria</taxon>
        <taxon>Campylobacterales</taxon>
        <taxon>Campylobacteraceae</taxon>
        <taxon>Campylobacter</taxon>
    </lineage>
</organism>
<keyword evidence="2" id="KW-1185">Reference proteome</keyword>
<dbReference type="InterPro" id="IPR027471">
    <property type="entry name" value="YbeD-like_sf"/>
</dbReference>
<dbReference type="InterPro" id="IPR007454">
    <property type="entry name" value="UPF0250_YbeD-like"/>
</dbReference>
<sequence length="87" mass="10573">MENIIDLNQEPIINYPTYWDYKVIFRTEIKAEEIFIDILKQRDFKFKHTNSSKNGKYQSYLLSVYVDSKMDRLNIFEKLKNKAQFVL</sequence>
<dbReference type="EMBL" id="QPGR01000006">
    <property type="protein sequence ID" value="TBR81259.1"/>
    <property type="molecule type" value="Genomic_DNA"/>
</dbReference>
<dbReference type="SUPFAM" id="SSF117991">
    <property type="entry name" value="YbeD/HP0495-like"/>
    <property type="match status" value="1"/>
</dbReference>
<dbReference type="OrthoDB" id="281538at2"/>
<dbReference type="RefSeq" id="WP_131186558.1">
    <property type="nucleotide sequence ID" value="NZ_QPGR01000006.1"/>
</dbReference>
<accession>A0A4V2JQJ0</accession>
<protein>
    <submittedName>
        <fullName evidence="1">DUF493 domain-containing protein</fullName>
    </submittedName>
</protein>
<name>A0A4V2JQJ0_9BACT</name>
<evidence type="ECO:0000313" key="1">
    <source>
        <dbReference type="EMBL" id="TBR81259.1"/>
    </source>
</evidence>
<reference evidence="1 2" key="1">
    <citation type="submission" date="2018-07" db="EMBL/GenBank/DDBJ databases">
        <title>Campylobacter zealandensis sp. nov., isolated from birds and water in New Zealand.</title>
        <authorList>
            <person name="Wilkinson D.A."/>
            <person name="Biggs P.J."/>
            <person name="French N.P."/>
            <person name="Midwinter A.C."/>
        </authorList>
    </citation>
    <scope>NUCLEOTIDE SEQUENCE [LARGE SCALE GENOMIC DNA]</scope>
    <source>
        <strain evidence="1 2">B423b</strain>
    </source>
</reference>
<evidence type="ECO:0000313" key="2">
    <source>
        <dbReference type="Proteomes" id="UP000292583"/>
    </source>
</evidence>
<dbReference type="Proteomes" id="UP000292583">
    <property type="component" value="Unassembled WGS sequence"/>
</dbReference>
<dbReference type="Gene3D" id="3.30.70.260">
    <property type="match status" value="1"/>
</dbReference>
<proteinExistence type="predicted"/>